<reference evidence="3 4" key="1">
    <citation type="journal article" date="2019" name="Int. J. Syst. Evol. Microbiol.">
        <title>Bifidobacterium jacchi sp. nov., isolated from the faeces of a baby common marmoset (Callithrix jacchus).</title>
        <authorList>
            <person name="Modesto M."/>
            <person name="Watanabe K."/>
            <person name="Arita M."/>
            <person name="Satti M."/>
            <person name="Oki K."/>
            <person name="Sciavilla P."/>
            <person name="Patavino C."/>
            <person name="Camma C."/>
            <person name="Michelini S."/>
            <person name="Sgorbati B."/>
            <person name="Mattarelli P."/>
        </authorList>
    </citation>
    <scope>NUCLEOTIDE SEQUENCE [LARGE SCALE GENOMIC DNA]</scope>
    <source>
        <strain evidence="3 4">MRM 9.3</strain>
    </source>
</reference>
<sequence length="422" mass="47699">MPTISSGALKRMLHLPVNVVVSTPRVEEGPDGGTVVIVPVRPYANDMDRCARCGLRGRPYDRLGVRRWRHLDVGCARLLLEYAPRRVTCREHGVTVAMVPWARRRSAYTRDFEQQVAWLSVHAPRSAVSSLMRIDWKSVGPVCRRVADDLRAEQGAGLFDGLRSIGVDETSYKKGYRYMTVVVDHDRGRVIWMHEGHGRKVFDLFFQSLTETQRESIRVVTGDGARWIDECVFQWCPGAERILDGFHIVSWATDALDRVRTMAWREARKAGVAGKGAKDPIKGSRWALSKNASDLTEGQKAQLEYIANSNETLWEAYKLKERLRMILKQTADDAEPLLRQWIADAVLSGIDGFVELGEKIERRLFDILRTIRSGLSNARLEAVNNKIKTTIKIGYGYRNLDNLIGLVMPECGGLDLKLPGRQ</sequence>
<dbReference type="Proteomes" id="UP000326336">
    <property type="component" value="Unassembled WGS sequence"/>
</dbReference>
<keyword evidence="4" id="KW-1185">Reference proteome</keyword>
<dbReference type="Pfam" id="PF13542">
    <property type="entry name" value="HTH_Tnp_ISL3"/>
    <property type="match status" value="1"/>
</dbReference>
<feature type="domain" description="Transposase IS204/IS1001/IS1096/IS1165 DDE" evidence="1">
    <location>
        <begin position="165"/>
        <end position="404"/>
    </location>
</feature>
<organism evidence="3 4">
    <name type="scientific">Bifidobacterium jacchi</name>
    <dbReference type="NCBI Taxonomy" id="2490545"/>
    <lineage>
        <taxon>Bacteria</taxon>
        <taxon>Bacillati</taxon>
        <taxon>Actinomycetota</taxon>
        <taxon>Actinomycetes</taxon>
        <taxon>Bifidobacteriales</taxon>
        <taxon>Bifidobacteriaceae</taxon>
        <taxon>Bifidobacterium</taxon>
    </lineage>
</organism>
<gene>
    <name evidence="3" type="ORF">EHS19_10485</name>
</gene>
<dbReference type="AlphaFoldDB" id="A0A5N5RCL3"/>
<dbReference type="InterPro" id="IPR047951">
    <property type="entry name" value="Transpos_ISL3"/>
</dbReference>
<feature type="domain" description="Transposase IS204/IS1001/IS1096/IS1165 helix-turn-helix" evidence="2">
    <location>
        <begin position="99"/>
        <end position="145"/>
    </location>
</feature>
<accession>A0A5N5RCL3</accession>
<evidence type="ECO:0000259" key="1">
    <source>
        <dbReference type="Pfam" id="PF01610"/>
    </source>
</evidence>
<proteinExistence type="predicted"/>
<evidence type="ECO:0000259" key="2">
    <source>
        <dbReference type="Pfam" id="PF13542"/>
    </source>
</evidence>
<dbReference type="OrthoDB" id="3238779at2"/>
<name>A0A5N5RCL3_9BIFI</name>
<dbReference type="PANTHER" id="PTHR33498">
    <property type="entry name" value="TRANSPOSASE FOR INSERTION SEQUENCE ELEMENT IS1557"/>
    <property type="match status" value="1"/>
</dbReference>
<dbReference type="Pfam" id="PF01610">
    <property type="entry name" value="DDE_Tnp_ISL3"/>
    <property type="match status" value="1"/>
</dbReference>
<protein>
    <submittedName>
        <fullName evidence="3">ISL3 family transposase</fullName>
    </submittedName>
</protein>
<dbReference type="RefSeq" id="WP_151917696.1">
    <property type="nucleotide sequence ID" value="NZ_RQSP01000093.1"/>
</dbReference>
<evidence type="ECO:0000313" key="3">
    <source>
        <dbReference type="EMBL" id="KAB5603026.1"/>
    </source>
</evidence>
<dbReference type="EMBL" id="RQSP01000093">
    <property type="protein sequence ID" value="KAB5603026.1"/>
    <property type="molecule type" value="Genomic_DNA"/>
</dbReference>
<comment type="caution">
    <text evidence="3">The sequence shown here is derived from an EMBL/GenBank/DDBJ whole genome shotgun (WGS) entry which is preliminary data.</text>
</comment>
<evidence type="ECO:0000313" key="4">
    <source>
        <dbReference type="Proteomes" id="UP000326336"/>
    </source>
</evidence>
<dbReference type="NCBIfam" id="NF033550">
    <property type="entry name" value="transpos_ISL3"/>
    <property type="match status" value="1"/>
</dbReference>
<dbReference type="InterPro" id="IPR002560">
    <property type="entry name" value="Transposase_DDE"/>
</dbReference>
<dbReference type="InterPro" id="IPR032877">
    <property type="entry name" value="Transposase_HTH"/>
</dbReference>
<dbReference type="PANTHER" id="PTHR33498:SF1">
    <property type="entry name" value="TRANSPOSASE FOR INSERTION SEQUENCE ELEMENT IS1557"/>
    <property type="match status" value="1"/>
</dbReference>